<sequence length="39" mass="4481">MNYAHKISIQLTFMPTPNINPIATCTSIHLGYFESIEFH</sequence>
<reference evidence="1" key="1">
    <citation type="submission" date="2018-02" db="EMBL/GenBank/DDBJ databases">
        <title>Rhizophora mucronata_Transcriptome.</title>
        <authorList>
            <person name="Meera S.P."/>
            <person name="Sreeshan A."/>
            <person name="Augustine A."/>
        </authorList>
    </citation>
    <scope>NUCLEOTIDE SEQUENCE</scope>
    <source>
        <tissue evidence="1">Leaf</tissue>
    </source>
</reference>
<proteinExistence type="predicted"/>
<dbReference type="AlphaFoldDB" id="A0A2P2LXH6"/>
<evidence type="ECO:0000313" key="1">
    <source>
        <dbReference type="EMBL" id="MBX22664.1"/>
    </source>
</evidence>
<name>A0A2P2LXH6_RHIMU</name>
<accession>A0A2P2LXH6</accession>
<dbReference type="EMBL" id="GGEC01042180">
    <property type="protein sequence ID" value="MBX22664.1"/>
    <property type="molecule type" value="Transcribed_RNA"/>
</dbReference>
<organism evidence="1">
    <name type="scientific">Rhizophora mucronata</name>
    <name type="common">Asiatic mangrove</name>
    <dbReference type="NCBI Taxonomy" id="61149"/>
    <lineage>
        <taxon>Eukaryota</taxon>
        <taxon>Viridiplantae</taxon>
        <taxon>Streptophyta</taxon>
        <taxon>Embryophyta</taxon>
        <taxon>Tracheophyta</taxon>
        <taxon>Spermatophyta</taxon>
        <taxon>Magnoliopsida</taxon>
        <taxon>eudicotyledons</taxon>
        <taxon>Gunneridae</taxon>
        <taxon>Pentapetalae</taxon>
        <taxon>rosids</taxon>
        <taxon>fabids</taxon>
        <taxon>Malpighiales</taxon>
        <taxon>Rhizophoraceae</taxon>
        <taxon>Rhizophora</taxon>
    </lineage>
</organism>
<protein>
    <submittedName>
        <fullName evidence="1">Uncharacterized protein</fullName>
    </submittedName>
</protein>